<proteinExistence type="predicted"/>
<gene>
    <name evidence="1" type="ORF">J7S20_10590</name>
</gene>
<evidence type="ECO:0000313" key="1">
    <source>
        <dbReference type="EMBL" id="MBR0552954.1"/>
    </source>
</evidence>
<evidence type="ECO:0000313" key="2">
    <source>
        <dbReference type="Proteomes" id="UP000676996"/>
    </source>
</evidence>
<comment type="caution">
    <text evidence="1">The sequence shown here is derived from an EMBL/GenBank/DDBJ whole genome shotgun (WGS) entry which is preliminary data.</text>
</comment>
<dbReference type="Proteomes" id="UP000676996">
    <property type="component" value="Unassembled WGS sequence"/>
</dbReference>
<protein>
    <submittedName>
        <fullName evidence="1">Uncharacterized protein</fullName>
    </submittedName>
</protein>
<sequence length="49" mass="5285">MRKVQNAGFFRLFLGGFAIGAVGLVAVQSVHADEHPTPAPTHSEIQLIR</sequence>
<keyword evidence="2" id="KW-1185">Reference proteome</keyword>
<organism evidence="1 2">
    <name type="scientific">Stakelama marina</name>
    <dbReference type="NCBI Taxonomy" id="2826939"/>
    <lineage>
        <taxon>Bacteria</taxon>
        <taxon>Pseudomonadati</taxon>
        <taxon>Pseudomonadota</taxon>
        <taxon>Alphaproteobacteria</taxon>
        <taxon>Sphingomonadales</taxon>
        <taxon>Sphingomonadaceae</taxon>
        <taxon>Stakelama</taxon>
    </lineage>
</organism>
<dbReference type="RefSeq" id="WP_284054212.1">
    <property type="nucleotide sequence ID" value="NZ_JAGRQC010000003.1"/>
</dbReference>
<dbReference type="EMBL" id="JAGRQC010000003">
    <property type="protein sequence ID" value="MBR0552954.1"/>
    <property type="molecule type" value="Genomic_DNA"/>
</dbReference>
<reference evidence="1" key="1">
    <citation type="submission" date="2021-04" db="EMBL/GenBank/DDBJ databases">
        <title>Ouciella asimina sp. nov., isolated from the surface seawater in the hydrothermal field of Okinawa Trough.</title>
        <authorList>
            <person name="Shuang W."/>
        </authorList>
    </citation>
    <scope>NUCLEOTIDE SEQUENCE</scope>
    <source>
        <strain evidence="1">LXI357</strain>
    </source>
</reference>
<name>A0A8T4IGF2_9SPHN</name>
<dbReference type="AlphaFoldDB" id="A0A8T4IGF2"/>
<accession>A0A8T4IGF2</accession>